<evidence type="ECO:0000313" key="2">
    <source>
        <dbReference type="Proteomes" id="UP001207468"/>
    </source>
</evidence>
<protein>
    <submittedName>
        <fullName evidence="1">Uncharacterized protein</fullName>
    </submittedName>
</protein>
<reference evidence="1" key="1">
    <citation type="submission" date="2021-03" db="EMBL/GenBank/DDBJ databases">
        <title>Evolutionary priming and transition to the ectomycorrhizal habit in an iconic lineage of mushroom-forming fungi: is preadaptation a requirement?</title>
        <authorList>
            <consortium name="DOE Joint Genome Institute"/>
            <person name="Looney B.P."/>
            <person name="Miyauchi S."/>
            <person name="Morin E."/>
            <person name="Drula E."/>
            <person name="Courty P.E."/>
            <person name="Chicoki N."/>
            <person name="Fauchery L."/>
            <person name="Kohler A."/>
            <person name="Kuo A."/>
            <person name="LaButti K."/>
            <person name="Pangilinan J."/>
            <person name="Lipzen A."/>
            <person name="Riley R."/>
            <person name="Andreopoulos W."/>
            <person name="He G."/>
            <person name="Johnson J."/>
            <person name="Barry K.W."/>
            <person name="Grigoriev I.V."/>
            <person name="Nagy L."/>
            <person name="Hibbett D."/>
            <person name="Henrissat B."/>
            <person name="Matheny P.B."/>
            <person name="Labbe J."/>
            <person name="Martin A.F."/>
        </authorList>
    </citation>
    <scope>NUCLEOTIDE SEQUENCE</scope>
    <source>
        <strain evidence="1">BPL698</strain>
    </source>
</reference>
<evidence type="ECO:0000313" key="1">
    <source>
        <dbReference type="EMBL" id="KAI9453734.1"/>
    </source>
</evidence>
<dbReference type="Proteomes" id="UP001207468">
    <property type="component" value="Unassembled WGS sequence"/>
</dbReference>
<name>A0ACC0TYQ8_9AGAM</name>
<sequence>MASHPPSADVATILCTLKVHAQDLPTRCETAAALAVVCKAEGFTIFIMGAQQSSIPMGSSAQNPQTQNTAQMQEIIEAEQASDESDSHPWPLWRKYNKGRHEVHSIPCTVPFEFTGQDSMVNSPTLKSSVEHLPKDVLNTFTPRNHPPQLLLMTTPTFDFNEHFTLKPGASLIPLAASVPPHTVLDSMVGVNFQAHLLWM</sequence>
<comment type="caution">
    <text evidence="1">The sequence shown here is derived from an EMBL/GenBank/DDBJ whole genome shotgun (WGS) entry which is preliminary data.</text>
</comment>
<accession>A0ACC0TYQ8</accession>
<dbReference type="EMBL" id="JAGFNK010000293">
    <property type="protein sequence ID" value="KAI9453734.1"/>
    <property type="molecule type" value="Genomic_DNA"/>
</dbReference>
<organism evidence="1 2">
    <name type="scientific">Russula earlei</name>
    <dbReference type="NCBI Taxonomy" id="71964"/>
    <lineage>
        <taxon>Eukaryota</taxon>
        <taxon>Fungi</taxon>
        <taxon>Dikarya</taxon>
        <taxon>Basidiomycota</taxon>
        <taxon>Agaricomycotina</taxon>
        <taxon>Agaricomycetes</taxon>
        <taxon>Russulales</taxon>
        <taxon>Russulaceae</taxon>
        <taxon>Russula</taxon>
    </lineage>
</organism>
<keyword evidence="2" id="KW-1185">Reference proteome</keyword>
<gene>
    <name evidence="1" type="ORF">F5148DRAFT_1151894</name>
</gene>
<proteinExistence type="predicted"/>